<evidence type="ECO:0000259" key="2">
    <source>
        <dbReference type="Pfam" id="PF01266"/>
    </source>
</evidence>
<dbReference type="GO" id="GO:0016491">
    <property type="term" value="F:oxidoreductase activity"/>
    <property type="evidence" value="ECO:0007669"/>
    <property type="project" value="UniProtKB-KW"/>
</dbReference>
<evidence type="ECO:0000256" key="1">
    <source>
        <dbReference type="ARBA" id="ARBA00023002"/>
    </source>
</evidence>
<name>A0A3L7DY16_9GAMM</name>
<dbReference type="AlphaFoldDB" id="A0A3L7DY16"/>
<keyword evidence="1" id="KW-0560">Oxidoreductase</keyword>
<evidence type="ECO:0000313" key="4">
    <source>
        <dbReference type="Proteomes" id="UP000265509"/>
    </source>
</evidence>
<evidence type="ECO:0000313" key="3">
    <source>
        <dbReference type="EMBL" id="RLQ22144.1"/>
    </source>
</evidence>
<dbReference type="Pfam" id="PF01266">
    <property type="entry name" value="DAO"/>
    <property type="match status" value="1"/>
</dbReference>
<sequence>MMGSPVKVDIAIIGGGIAGLWTLNQLRNRGINAVLFEQNALGSHQTMGSQGMIHGGIKYALSGAWSGSSEAISAMPAIWRSCLQGEGKVDLRDCKVLSEDFYLWSHTGLTSRVSSFFASKMLRGRVEKLARADYPEPLRSPQFKGQAYRLVDLVLDVPSLVATLAGQHADAIFQIDWSRASLTARDRQAVISGDGWELQAQQFILTAGTGNEALVAALGGSEPAMQRRPLQQVFMKHQYQAPFYAHCTGGSASPRLTISSHRTSAGEPVWYLGGDLATEGADMEPQQLIARAREEIAELLPWIDFGPCQWRTLRLDRGEPRQSALLRPDSAFVGAVDSVDNALVAWPTKLSLSPNLANEIDQALSRRGVTPGLAGDLGPLQDLGRPDIAPAYWDTLFS</sequence>
<dbReference type="EMBL" id="QRAN01000008">
    <property type="protein sequence ID" value="RLQ22144.1"/>
    <property type="molecule type" value="Genomic_DNA"/>
</dbReference>
<dbReference type="Gene3D" id="3.30.9.10">
    <property type="entry name" value="D-Amino Acid Oxidase, subunit A, domain 2"/>
    <property type="match status" value="1"/>
</dbReference>
<reference evidence="3 4" key="1">
    <citation type="submission" date="2018-07" db="EMBL/GenBank/DDBJ databases">
        <title>Halioglobus sp. genome submission.</title>
        <authorList>
            <person name="Ye M.-Q."/>
            <person name="Du Z.-J."/>
        </authorList>
    </citation>
    <scope>NUCLEOTIDE SEQUENCE [LARGE SCALE GENOMIC DNA]</scope>
    <source>
        <strain evidence="3 4">U0301</strain>
    </source>
</reference>
<dbReference type="Gene3D" id="3.50.50.60">
    <property type="entry name" value="FAD/NAD(P)-binding domain"/>
    <property type="match status" value="1"/>
</dbReference>
<organism evidence="3 4">
    <name type="scientific">Seongchinamella sediminis</name>
    <dbReference type="NCBI Taxonomy" id="2283635"/>
    <lineage>
        <taxon>Bacteria</taxon>
        <taxon>Pseudomonadati</taxon>
        <taxon>Pseudomonadota</taxon>
        <taxon>Gammaproteobacteria</taxon>
        <taxon>Cellvibrionales</taxon>
        <taxon>Halieaceae</taxon>
        <taxon>Seongchinamella</taxon>
    </lineage>
</organism>
<feature type="domain" description="FAD dependent oxidoreductase" evidence="2">
    <location>
        <begin position="9"/>
        <end position="229"/>
    </location>
</feature>
<dbReference type="InterPro" id="IPR036188">
    <property type="entry name" value="FAD/NAD-bd_sf"/>
</dbReference>
<protein>
    <submittedName>
        <fullName evidence="3">FAD-dependent oxidoreductase</fullName>
    </submittedName>
</protein>
<dbReference type="SUPFAM" id="SSF51905">
    <property type="entry name" value="FAD/NAD(P)-binding domain"/>
    <property type="match status" value="1"/>
</dbReference>
<dbReference type="OrthoDB" id="211690at2"/>
<gene>
    <name evidence="3" type="ORF">DWB85_09425</name>
</gene>
<proteinExistence type="predicted"/>
<dbReference type="InterPro" id="IPR006076">
    <property type="entry name" value="FAD-dep_OxRdtase"/>
</dbReference>
<accession>A0A3L7DY16</accession>
<keyword evidence="4" id="KW-1185">Reference proteome</keyword>
<dbReference type="Proteomes" id="UP000265509">
    <property type="component" value="Unassembled WGS sequence"/>
</dbReference>
<comment type="caution">
    <text evidence="3">The sequence shown here is derived from an EMBL/GenBank/DDBJ whole genome shotgun (WGS) entry which is preliminary data.</text>
</comment>